<dbReference type="InterPro" id="IPR058636">
    <property type="entry name" value="Beta-barrel_YknX"/>
</dbReference>
<evidence type="ECO:0000256" key="4">
    <source>
        <dbReference type="SAM" id="Phobius"/>
    </source>
</evidence>
<feature type="region of interest" description="Disordered" evidence="3">
    <location>
        <begin position="127"/>
        <end position="148"/>
    </location>
</feature>
<dbReference type="GO" id="GO:0030313">
    <property type="term" value="C:cell envelope"/>
    <property type="evidence" value="ECO:0007669"/>
    <property type="project" value="UniProtKB-SubCell"/>
</dbReference>
<evidence type="ECO:0000313" key="6">
    <source>
        <dbReference type="EMBL" id="RGT58062.1"/>
    </source>
</evidence>
<evidence type="ECO:0000313" key="7">
    <source>
        <dbReference type="Proteomes" id="UP000284731"/>
    </source>
</evidence>
<evidence type="ECO:0000256" key="3">
    <source>
        <dbReference type="SAM" id="MobiDB-lite"/>
    </source>
</evidence>
<dbReference type="PANTHER" id="PTHR32347">
    <property type="entry name" value="EFFLUX SYSTEM COMPONENT YKNX-RELATED"/>
    <property type="match status" value="1"/>
</dbReference>
<accession>A0A412PIU0</accession>
<sequence length="569" mass="62448">MNKKRVIISVSVIAALVLGYFGILQYRKASRKVDVVQVSTMNMGGNPTEPQMSGLVSDSATQTVTPSVSQIITAVYVTEGQAVSAGDKLLAYDITSLNYTVELQKIEISTTQLRLEQAKKELLQLQNTKPIERRATPTPTPTPEPEYRLDTEIGPQVEENKVWNYLNALTDEDTEFTKDLDEPTPTPTPTPGSTPTPTPIPTPTPTPTPTPAVPAVNTYEKGTKANPYHFAIKSDGFLTGKFIKELIHKAETDGKRFYVSLDVYKDDDKTKGLVDSWLVSVDRLKEILGTETNDMAKLDLKTRTILVVLVPHEEPAPEIEPNGMTASELVRAIHAKESEIREYDIDIRRKQLELSELQTQLADGVVYAKRNGVIKGLKDMNNVPTDGTPFLTVAGGTGTEVKGTISELLLTTIQKGTKVSVTSYETGSIYEAVVTQIDNFPTNSSEGFYGGNPNVSMYGFTAYIEKGDDLKQGAYLALSIQKENTDTSSIYLSNAFIRDDHGQKYVMKDVDGKLVKTYIKTGKVYFNMSTEVLSGLSDTDYIAFPYGDGAIEGTRTQIGMGDNAMYGGY</sequence>
<comment type="subcellular location">
    <subcellularLocation>
        <location evidence="1">Cell envelope</location>
    </subcellularLocation>
</comment>
<dbReference type="Gene3D" id="2.40.50.100">
    <property type="match status" value="1"/>
</dbReference>
<keyword evidence="4" id="KW-0472">Membrane</keyword>
<organism evidence="6 7">
    <name type="scientific">Solobacterium moorei</name>
    <dbReference type="NCBI Taxonomy" id="102148"/>
    <lineage>
        <taxon>Bacteria</taxon>
        <taxon>Bacillati</taxon>
        <taxon>Bacillota</taxon>
        <taxon>Erysipelotrichia</taxon>
        <taxon>Erysipelotrichales</taxon>
        <taxon>Erysipelotrichaceae</taxon>
        <taxon>Solobacterium</taxon>
    </lineage>
</organism>
<keyword evidence="4" id="KW-1133">Transmembrane helix</keyword>
<dbReference type="Pfam" id="PF25990">
    <property type="entry name" value="Beta-barrel_YknX"/>
    <property type="match status" value="1"/>
</dbReference>
<feature type="transmembrane region" description="Helical" evidence="4">
    <location>
        <begin position="6"/>
        <end position="24"/>
    </location>
</feature>
<dbReference type="EMBL" id="QRWX01000001">
    <property type="protein sequence ID" value="RGT58062.1"/>
    <property type="molecule type" value="Genomic_DNA"/>
</dbReference>
<reference evidence="6 7" key="1">
    <citation type="submission" date="2018-08" db="EMBL/GenBank/DDBJ databases">
        <title>A genome reference for cultivated species of the human gut microbiota.</title>
        <authorList>
            <person name="Zou Y."/>
            <person name="Xue W."/>
            <person name="Luo G."/>
        </authorList>
    </citation>
    <scope>NUCLEOTIDE SEQUENCE [LARGE SCALE GENOMIC DNA]</scope>
    <source>
        <strain evidence="6 7">AF18-46</strain>
    </source>
</reference>
<feature type="domain" description="YknX-like beta-barrel" evidence="5">
    <location>
        <begin position="400"/>
        <end position="480"/>
    </location>
</feature>
<dbReference type="AlphaFoldDB" id="A0A412PIU0"/>
<dbReference type="RefSeq" id="WP_118764453.1">
    <property type="nucleotide sequence ID" value="NZ_CABJCF010000001.1"/>
</dbReference>
<dbReference type="InterPro" id="IPR050465">
    <property type="entry name" value="UPF0194_transport"/>
</dbReference>
<feature type="region of interest" description="Disordered" evidence="3">
    <location>
        <begin position="176"/>
        <end position="212"/>
    </location>
</feature>
<gene>
    <name evidence="6" type="ORF">DWX20_03180</name>
</gene>
<comment type="caution">
    <text evidence="6">The sequence shown here is derived from an EMBL/GenBank/DDBJ whole genome shotgun (WGS) entry which is preliminary data.</text>
</comment>
<name>A0A412PIU0_9FIRM</name>
<keyword evidence="2" id="KW-0175">Coiled coil</keyword>
<evidence type="ECO:0000256" key="2">
    <source>
        <dbReference type="ARBA" id="ARBA00023054"/>
    </source>
</evidence>
<keyword evidence="4" id="KW-0812">Transmembrane</keyword>
<evidence type="ECO:0000259" key="5">
    <source>
        <dbReference type="Pfam" id="PF25990"/>
    </source>
</evidence>
<dbReference type="Proteomes" id="UP000284731">
    <property type="component" value="Unassembled WGS sequence"/>
</dbReference>
<dbReference type="PANTHER" id="PTHR32347:SF14">
    <property type="entry name" value="EFFLUX SYSTEM COMPONENT YKNX-RELATED"/>
    <property type="match status" value="1"/>
</dbReference>
<proteinExistence type="predicted"/>
<evidence type="ECO:0000256" key="1">
    <source>
        <dbReference type="ARBA" id="ARBA00004196"/>
    </source>
</evidence>
<feature type="compositionally biased region" description="Pro residues" evidence="3">
    <location>
        <begin position="184"/>
        <end position="212"/>
    </location>
</feature>
<protein>
    <submittedName>
        <fullName evidence="6">Efflux RND transporter periplasmic adaptor subunit</fullName>
    </submittedName>
</protein>